<dbReference type="InterPro" id="IPR023014">
    <property type="entry name" value="FBA_I_Gram+-type"/>
</dbReference>
<evidence type="ECO:0000256" key="7">
    <source>
        <dbReference type="HAMAP-Rule" id="MF_00729"/>
    </source>
</evidence>
<dbReference type="CDD" id="cd00949">
    <property type="entry name" value="FBP_aldolase_I_bact"/>
    <property type="match status" value="1"/>
</dbReference>
<dbReference type="HOGENOM" id="CLU_081560_0_0_9"/>
<dbReference type="PANTHER" id="PTHR11627">
    <property type="entry name" value="FRUCTOSE-BISPHOSPHATE ALDOLASE"/>
    <property type="match status" value="1"/>
</dbReference>
<keyword evidence="9" id="KW-1185">Reference proteome</keyword>
<accession>A0A0B5AW87</accession>
<organism evidence="8 9">
    <name type="scientific">Jeotgalibacillus malaysiensis</name>
    <dbReference type="NCBI Taxonomy" id="1508404"/>
    <lineage>
        <taxon>Bacteria</taxon>
        <taxon>Bacillati</taxon>
        <taxon>Bacillota</taxon>
        <taxon>Bacilli</taxon>
        <taxon>Bacillales</taxon>
        <taxon>Caryophanaceae</taxon>
        <taxon>Jeotgalibacillus</taxon>
    </lineage>
</organism>
<dbReference type="Proteomes" id="UP000031449">
    <property type="component" value="Chromosome"/>
</dbReference>
<keyword evidence="5 7" id="KW-0456">Lyase</keyword>
<proteinExistence type="inferred from homology"/>
<feature type="active site" description="Schiff-base intermediate with dihydroxyacetone-P" evidence="7">
    <location>
        <position position="213"/>
    </location>
</feature>
<dbReference type="HAMAP" id="MF_00729">
    <property type="entry name" value="FBP_aldolase_1"/>
    <property type="match status" value="1"/>
</dbReference>
<dbReference type="InterPro" id="IPR000741">
    <property type="entry name" value="FBA_I"/>
</dbReference>
<reference evidence="8 9" key="1">
    <citation type="submission" date="2014-08" db="EMBL/GenBank/DDBJ databases">
        <title>Complete genome of a marine bacteria Jeotgalibacillus malaysiensis.</title>
        <authorList>
            <person name="Yaakop A.S."/>
            <person name="Chan K.-G."/>
            <person name="Goh K.M."/>
        </authorList>
    </citation>
    <scope>NUCLEOTIDE SEQUENCE [LARGE SCALE GENOMIC DNA]</scope>
    <source>
        <strain evidence="8 9">D5</strain>
    </source>
</reference>
<evidence type="ECO:0000256" key="1">
    <source>
        <dbReference type="ARBA" id="ARBA00000441"/>
    </source>
</evidence>
<evidence type="ECO:0000256" key="6">
    <source>
        <dbReference type="ARBA" id="ARBA00023270"/>
    </source>
</evidence>
<gene>
    <name evidence="7" type="primary">fda</name>
    <name evidence="8" type="ORF">JMA_35110</name>
</gene>
<evidence type="ECO:0000256" key="2">
    <source>
        <dbReference type="ARBA" id="ARBA00004714"/>
    </source>
</evidence>
<feature type="active site" description="Proton acceptor" evidence="7">
    <location>
        <position position="176"/>
    </location>
</feature>
<comment type="similarity">
    <text evidence="3 7">Belongs to the class I fructose-bisphosphate aldolase family.</text>
</comment>
<sequence length="297" mass="33387">MNQEQFDKVKNGKGFIAALDQSGGSTPKALKAYGVEESAYSNEDEMFDMVHEMRTRIITSPAFTSEKILGAILFEQTMDRDIEGKHTGDYLWEEKGVVPFLKVDKGLADEKNGVQLMKPIHDLDETLSRANERHIFGTKMRSVINEPNEEGIKEVIDQQFEVGKQIIAAGLVPIIEPEVNIHSKDKEQCESIMKDEILKHLNNLPEDQNVMLKLSIPTKANFFKELVDHPRVVRVVALSGGYSRKEANEKLRENDGLIASFSRALASDLRHGQTQEQFDAGLKDAIDTIYDASVNKK</sequence>
<dbReference type="Gene3D" id="3.20.20.70">
    <property type="entry name" value="Aldolase class I"/>
    <property type="match status" value="1"/>
</dbReference>
<evidence type="ECO:0000256" key="5">
    <source>
        <dbReference type="ARBA" id="ARBA00023239"/>
    </source>
</evidence>
<dbReference type="STRING" id="1508404.JMA_35110"/>
<dbReference type="GO" id="GO:0004332">
    <property type="term" value="F:fructose-bisphosphate aldolase activity"/>
    <property type="evidence" value="ECO:0007669"/>
    <property type="project" value="UniProtKB-UniRule"/>
</dbReference>
<dbReference type="AlphaFoldDB" id="A0A0B5AW87"/>
<dbReference type="KEGG" id="jeo:JMA_35110"/>
<evidence type="ECO:0000313" key="8">
    <source>
        <dbReference type="EMBL" id="AJD92828.1"/>
    </source>
</evidence>
<evidence type="ECO:0000256" key="3">
    <source>
        <dbReference type="ARBA" id="ARBA00010387"/>
    </source>
</evidence>
<protein>
    <recommendedName>
        <fullName evidence="7">Fructose-bisphosphate aldolase class 1</fullName>
        <ecNumber evidence="7">4.1.2.13</ecNumber>
    </recommendedName>
    <alternativeName>
        <fullName evidence="7">Fructose-bisphosphate aldolase class I</fullName>
        <shortName evidence="7">FBP aldolase</shortName>
    </alternativeName>
</protein>
<comment type="pathway">
    <text evidence="2 7">Carbohydrate degradation; glycolysis; D-glyceraldehyde 3-phosphate and glycerone phosphate from D-glucose: step 4/4.</text>
</comment>
<comment type="catalytic activity">
    <reaction evidence="1 7">
        <text>beta-D-fructose 1,6-bisphosphate = D-glyceraldehyde 3-phosphate + dihydroxyacetone phosphate</text>
        <dbReference type="Rhea" id="RHEA:14729"/>
        <dbReference type="ChEBI" id="CHEBI:32966"/>
        <dbReference type="ChEBI" id="CHEBI:57642"/>
        <dbReference type="ChEBI" id="CHEBI:59776"/>
        <dbReference type="EC" id="4.1.2.13"/>
    </reaction>
</comment>
<dbReference type="NCBIfam" id="NF003784">
    <property type="entry name" value="PRK05377.1"/>
    <property type="match status" value="1"/>
</dbReference>
<evidence type="ECO:0000313" key="9">
    <source>
        <dbReference type="Proteomes" id="UP000031449"/>
    </source>
</evidence>
<dbReference type="InterPro" id="IPR013785">
    <property type="entry name" value="Aldolase_TIM"/>
</dbReference>
<name>A0A0B5AW87_9BACL</name>
<dbReference type="OrthoDB" id="9813469at2"/>
<dbReference type="UniPathway" id="UPA00109">
    <property type="reaction ID" value="UER00183"/>
</dbReference>
<keyword evidence="6 7" id="KW-0704">Schiff base</keyword>
<dbReference type="GO" id="GO:0006096">
    <property type="term" value="P:glycolytic process"/>
    <property type="evidence" value="ECO:0007669"/>
    <property type="project" value="UniProtKB-UniRule"/>
</dbReference>
<dbReference type="SUPFAM" id="SSF51569">
    <property type="entry name" value="Aldolase"/>
    <property type="match status" value="1"/>
</dbReference>
<evidence type="ECO:0000256" key="4">
    <source>
        <dbReference type="ARBA" id="ARBA00023152"/>
    </source>
</evidence>
<dbReference type="EC" id="4.1.2.13" evidence="7"/>
<dbReference type="Pfam" id="PF00274">
    <property type="entry name" value="Glycolytic"/>
    <property type="match status" value="1"/>
</dbReference>
<keyword evidence="4 7" id="KW-0324">Glycolysis</keyword>
<dbReference type="EMBL" id="CP009416">
    <property type="protein sequence ID" value="AJD92828.1"/>
    <property type="molecule type" value="Genomic_DNA"/>
</dbReference>